<dbReference type="OrthoDB" id="7203640at2"/>
<dbReference type="RefSeq" id="WP_108786132.1">
    <property type="nucleotide sequence ID" value="NZ_ONZG01000003.1"/>
</dbReference>
<sequence>MFFKSPPKDKASWGVVCTCAEPTPLMVAFVAHHLEMGAHRVYLFLDQPNPELCDILADVRKCEIIVCDAAYWLKAVGTDRPVSTEKRQIQNAFNAYGRAEVDWLAHVDADEFLHSDVDLARYLGAVPDGVDYVAVPNVERVFDSTVAQRHLFDGVMRRPLPRGWIKQELIFKEDVTPYLSRGLPAHGSGKSIMRTGVGLLPGIHSPRSSSSMERRATAIDGVGVSVFHYDGLTGLHWVMKLRRLYFNQNQKVSKHGLFGTPRGEQLHYVVENEGEFDALFTLHQMLKTLHPNDIERLDMLGLICRGQIDPLGAIERLGLSEKVDMSLSAFDGYLGNWQEDLPDQRKRWYRLSRRSARTAAVATPDGAVPETSKSLAET</sequence>
<keyword evidence="3" id="KW-1185">Reference proteome</keyword>
<organism evidence="2 3">
    <name type="scientific">Falsiruegeria mediterranea M17</name>
    <dbReference type="NCBI Taxonomy" id="1200281"/>
    <lineage>
        <taxon>Bacteria</taxon>
        <taxon>Pseudomonadati</taxon>
        <taxon>Pseudomonadota</taxon>
        <taxon>Alphaproteobacteria</taxon>
        <taxon>Rhodobacterales</taxon>
        <taxon>Roseobacteraceae</taxon>
        <taxon>Falsiruegeria</taxon>
    </lineage>
</organism>
<feature type="region of interest" description="Disordered" evidence="1">
    <location>
        <begin position="357"/>
        <end position="378"/>
    </location>
</feature>
<dbReference type="Pfam" id="PF13704">
    <property type="entry name" value="Glyco_tranf_2_4"/>
    <property type="match status" value="1"/>
</dbReference>
<evidence type="ECO:0000313" key="2">
    <source>
        <dbReference type="EMBL" id="SPJ27860.1"/>
    </source>
</evidence>
<dbReference type="AlphaFoldDB" id="A0A2R8C625"/>
<evidence type="ECO:0000256" key="1">
    <source>
        <dbReference type="SAM" id="MobiDB-lite"/>
    </source>
</evidence>
<dbReference type="EMBL" id="ONZG01000003">
    <property type="protein sequence ID" value="SPJ27860.1"/>
    <property type="molecule type" value="Genomic_DNA"/>
</dbReference>
<name>A0A2R8C625_9RHOB</name>
<proteinExistence type="predicted"/>
<accession>A0A2R8C625</accession>
<gene>
    <name evidence="2" type="ORF">TRM7615_01354</name>
</gene>
<reference evidence="3" key="1">
    <citation type="submission" date="2018-03" db="EMBL/GenBank/DDBJ databases">
        <authorList>
            <person name="Rodrigo-Torres L."/>
            <person name="Arahal R. D."/>
            <person name="Lucena T."/>
        </authorList>
    </citation>
    <scope>NUCLEOTIDE SEQUENCE [LARGE SCALE GENOMIC DNA]</scope>
    <source>
        <strain evidence="3">CECT 7615</strain>
    </source>
</reference>
<protein>
    <submittedName>
        <fullName evidence="2">Uncharacterized protein</fullName>
    </submittedName>
</protein>
<evidence type="ECO:0000313" key="3">
    <source>
        <dbReference type="Proteomes" id="UP000244898"/>
    </source>
</evidence>
<dbReference type="Proteomes" id="UP000244898">
    <property type="component" value="Unassembled WGS sequence"/>
</dbReference>